<dbReference type="EMBL" id="QZWG01000008">
    <property type="protein sequence ID" value="RZB98909.1"/>
    <property type="molecule type" value="Genomic_DNA"/>
</dbReference>
<evidence type="ECO:0000313" key="1">
    <source>
        <dbReference type="EMBL" id="RZB98909.1"/>
    </source>
</evidence>
<name>A0A445JKG2_GLYSO</name>
<accession>A0A445JKG2</accession>
<dbReference type="AlphaFoldDB" id="A0A445JKG2"/>
<reference evidence="1 2" key="1">
    <citation type="submission" date="2018-09" db="EMBL/GenBank/DDBJ databases">
        <title>A high-quality reference genome of wild soybean provides a powerful tool to mine soybean genomes.</title>
        <authorList>
            <person name="Xie M."/>
            <person name="Chung C.Y.L."/>
            <person name="Li M.-W."/>
            <person name="Wong F.-L."/>
            <person name="Chan T.-F."/>
            <person name="Lam H.-M."/>
        </authorList>
    </citation>
    <scope>NUCLEOTIDE SEQUENCE [LARGE SCALE GENOMIC DNA]</scope>
    <source>
        <strain evidence="2">cv. W05</strain>
        <tissue evidence="1">Hypocotyl of etiolated seedlings</tissue>
    </source>
</reference>
<organism evidence="1 2">
    <name type="scientific">Glycine soja</name>
    <name type="common">Wild soybean</name>
    <dbReference type="NCBI Taxonomy" id="3848"/>
    <lineage>
        <taxon>Eukaryota</taxon>
        <taxon>Viridiplantae</taxon>
        <taxon>Streptophyta</taxon>
        <taxon>Embryophyta</taxon>
        <taxon>Tracheophyta</taxon>
        <taxon>Spermatophyta</taxon>
        <taxon>Magnoliopsida</taxon>
        <taxon>eudicotyledons</taxon>
        <taxon>Gunneridae</taxon>
        <taxon>Pentapetalae</taxon>
        <taxon>rosids</taxon>
        <taxon>fabids</taxon>
        <taxon>Fabales</taxon>
        <taxon>Fabaceae</taxon>
        <taxon>Papilionoideae</taxon>
        <taxon>50 kb inversion clade</taxon>
        <taxon>NPAAA clade</taxon>
        <taxon>indigoferoid/millettioid clade</taxon>
        <taxon>Phaseoleae</taxon>
        <taxon>Glycine</taxon>
        <taxon>Glycine subgen. Soja</taxon>
    </lineage>
</organism>
<comment type="caution">
    <text evidence="1">The sequence shown here is derived from an EMBL/GenBank/DDBJ whole genome shotgun (WGS) entry which is preliminary data.</text>
</comment>
<proteinExistence type="predicted"/>
<evidence type="ECO:0000313" key="2">
    <source>
        <dbReference type="Proteomes" id="UP000289340"/>
    </source>
</evidence>
<keyword evidence="2" id="KW-1185">Reference proteome</keyword>
<protein>
    <submittedName>
        <fullName evidence="1">Uncharacterized protein</fullName>
    </submittedName>
</protein>
<gene>
    <name evidence="1" type="ORF">D0Y65_021685</name>
</gene>
<dbReference type="Proteomes" id="UP000289340">
    <property type="component" value="Chromosome 8"/>
</dbReference>
<sequence>MVDLIPNPKCYKTKYSTTTHWQLLIKKHGSFPYRFLCPFQSLPLVPPISTKIPEYENHCSLLWVATYTTNT</sequence>